<dbReference type="RefSeq" id="WP_166655418.1">
    <property type="nucleotide sequence ID" value="NZ_SNYN01000004.1"/>
</dbReference>
<dbReference type="Proteomes" id="UP000295281">
    <property type="component" value="Unassembled WGS sequence"/>
</dbReference>
<keyword evidence="2" id="KW-1185">Reference proteome</keyword>
<comment type="caution">
    <text evidence="1">The sequence shown here is derived from an EMBL/GenBank/DDBJ whole genome shotgun (WGS) entry which is preliminary data.</text>
</comment>
<evidence type="ECO:0000313" key="1">
    <source>
        <dbReference type="EMBL" id="TDQ53472.1"/>
    </source>
</evidence>
<organism evidence="1 2">
    <name type="scientific">Actinorugispora endophytica</name>
    <dbReference type="NCBI Taxonomy" id="1605990"/>
    <lineage>
        <taxon>Bacteria</taxon>
        <taxon>Bacillati</taxon>
        <taxon>Actinomycetota</taxon>
        <taxon>Actinomycetes</taxon>
        <taxon>Streptosporangiales</taxon>
        <taxon>Nocardiopsidaceae</taxon>
        <taxon>Actinorugispora</taxon>
    </lineage>
</organism>
<dbReference type="AlphaFoldDB" id="A0A4R6V0Z3"/>
<name>A0A4R6V0Z3_9ACTN</name>
<sequence>MLAVAGSGMVLSVLAGAVTAPLTDSGIAKVLVVTAVAAVAKLAADVRAFGPPAGLMFVSAVGAAARLRAALDSCRAADAELRRVREKSPEALPDARDRLTRTVVALREAHSVAGGEPWTRGFSPEEVTAAEQAAYHSPAAAHASR</sequence>
<dbReference type="EMBL" id="SNYN01000004">
    <property type="protein sequence ID" value="TDQ53472.1"/>
    <property type="molecule type" value="Genomic_DNA"/>
</dbReference>
<evidence type="ECO:0000313" key="2">
    <source>
        <dbReference type="Proteomes" id="UP000295281"/>
    </source>
</evidence>
<protein>
    <submittedName>
        <fullName evidence="1">Uncharacterized protein</fullName>
    </submittedName>
</protein>
<accession>A0A4R6V0Z3</accession>
<reference evidence="1 2" key="1">
    <citation type="submission" date="2019-03" db="EMBL/GenBank/DDBJ databases">
        <title>Genomic Encyclopedia of Type Strains, Phase IV (KMG-IV): sequencing the most valuable type-strain genomes for metagenomic binning, comparative biology and taxonomic classification.</title>
        <authorList>
            <person name="Goeker M."/>
        </authorList>
    </citation>
    <scope>NUCLEOTIDE SEQUENCE [LARGE SCALE GENOMIC DNA]</scope>
    <source>
        <strain evidence="1 2">DSM 46770</strain>
    </source>
</reference>
<proteinExistence type="predicted"/>
<gene>
    <name evidence="1" type="ORF">EV190_104262</name>
</gene>